<reference evidence="6" key="1">
    <citation type="journal article" date="2014" name="Science">
        <title>The coffee genome provides insight into the convergent evolution of caffeine biosynthesis.</title>
        <authorList>
            <person name="Denoeud F."/>
            <person name="Carretero-Paulet L."/>
            <person name="Dereeper A."/>
            <person name="Droc G."/>
            <person name="Guyot R."/>
            <person name="Pietrella M."/>
            <person name="Zheng C."/>
            <person name="Alberti A."/>
            <person name="Anthony F."/>
            <person name="Aprea G."/>
            <person name="Aury J.M."/>
            <person name="Bento P."/>
            <person name="Bernard M."/>
            <person name="Bocs S."/>
            <person name="Campa C."/>
            <person name="Cenci A."/>
            <person name="Combes M.C."/>
            <person name="Crouzillat D."/>
            <person name="Da Silva C."/>
            <person name="Daddiego L."/>
            <person name="De Bellis F."/>
            <person name="Dussert S."/>
            <person name="Garsmeur O."/>
            <person name="Gayraud T."/>
            <person name="Guignon V."/>
            <person name="Jahn K."/>
            <person name="Jamilloux V."/>
            <person name="Joet T."/>
            <person name="Labadie K."/>
            <person name="Lan T."/>
            <person name="Leclercq J."/>
            <person name="Lepelley M."/>
            <person name="Leroy T."/>
            <person name="Li L.T."/>
            <person name="Librado P."/>
            <person name="Lopez L."/>
            <person name="Munoz A."/>
            <person name="Noel B."/>
            <person name="Pallavicini A."/>
            <person name="Perrotta G."/>
            <person name="Poncet V."/>
            <person name="Pot D."/>
            <person name="Priyono X."/>
            <person name="Rigoreau M."/>
            <person name="Rouard M."/>
            <person name="Rozas J."/>
            <person name="Tranchant-Dubreuil C."/>
            <person name="VanBuren R."/>
            <person name="Zhang Q."/>
            <person name="Andrade A.C."/>
            <person name="Argout X."/>
            <person name="Bertrand B."/>
            <person name="de Kochko A."/>
            <person name="Graziosi G."/>
            <person name="Henry R.J."/>
            <person name="Jayarama X."/>
            <person name="Ming R."/>
            <person name="Nagai C."/>
            <person name="Rounsley S."/>
            <person name="Sankoff D."/>
            <person name="Giuliano G."/>
            <person name="Albert V.A."/>
            <person name="Wincker P."/>
            <person name="Lashermes P."/>
        </authorList>
    </citation>
    <scope>NUCLEOTIDE SEQUENCE [LARGE SCALE GENOMIC DNA]</scope>
    <source>
        <strain evidence="6">cv. DH200-94</strain>
    </source>
</reference>
<dbReference type="InParanoid" id="A0A068TSL0"/>
<dbReference type="InterPro" id="IPR042529">
    <property type="entry name" value="IF_2B-like_C"/>
</dbReference>
<dbReference type="EMBL" id="HG739087">
    <property type="protein sequence ID" value="CDO99270.1"/>
    <property type="molecule type" value="Genomic_DNA"/>
</dbReference>
<evidence type="ECO:0000313" key="5">
    <source>
        <dbReference type="EMBL" id="CDO99270.1"/>
    </source>
</evidence>
<dbReference type="Gramene" id="CDO99270">
    <property type="protein sequence ID" value="CDO99270"/>
    <property type="gene ID" value="GSCOC_T00026361001"/>
</dbReference>
<dbReference type="GO" id="GO:0003743">
    <property type="term" value="F:translation initiation factor activity"/>
    <property type="evidence" value="ECO:0007669"/>
    <property type="project" value="TreeGrafter"/>
</dbReference>
<dbReference type="Gene3D" id="3.40.50.10470">
    <property type="entry name" value="Translation initiation factor eif-2b, domain 2"/>
    <property type="match status" value="1"/>
</dbReference>
<dbReference type="InterPro" id="IPR051855">
    <property type="entry name" value="eIF2B_beta_subunit"/>
</dbReference>
<organism evidence="5 6">
    <name type="scientific">Coffea canephora</name>
    <name type="common">Robusta coffee</name>
    <dbReference type="NCBI Taxonomy" id="49390"/>
    <lineage>
        <taxon>Eukaryota</taxon>
        <taxon>Viridiplantae</taxon>
        <taxon>Streptophyta</taxon>
        <taxon>Embryophyta</taxon>
        <taxon>Tracheophyta</taxon>
        <taxon>Spermatophyta</taxon>
        <taxon>Magnoliopsida</taxon>
        <taxon>eudicotyledons</taxon>
        <taxon>Gunneridae</taxon>
        <taxon>Pentapetalae</taxon>
        <taxon>asterids</taxon>
        <taxon>lamiids</taxon>
        <taxon>Gentianales</taxon>
        <taxon>Rubiaceae</taxon>
        <taxon>Ixoroideae</taxon>
        <taxon>Gardenieae complex</taxon>
        <taxon>Bertiereae - Coffeeae clade</taxon>
        <taxon>Coffeeae</taxon>
        <taxon>Coffea</taxon>
    </lineage>
</organism>
<dbReference type="AlphaFoldDB" id="A0A068TSL0"/>
<evidence type="ECO:0000256" key="3">
    <source>
        <dbReference type="ARBA" id="ARBA00044228"/>
    </source>
</evidence>
<sequence length="114" mass="12480">MKVIVGVHAVTANGGVIAPVGMDMVALAAQKFAVPVVVVAGIHKLCPLYPENPEVIRTAGVGKVLRLHGFWKQLVSLVITDIRGHKPSYVYRLIADYYSSQDYVRYGKDALFKL</sequence>
<keyword evidence="6" id="KW-1185">Reference proteome</keyword>
<evidence type="ECO:0000256" key="1">
    <source>
        <dbReference type="ARBA" id="ARBA00007251"/>
    </source>
</evidence>
<dbReference type="PhylomeDB" id="A0A068TSL0"/>
<dbReference type="InterPro" id="IPR000649">
    <property type="entry name" value="IF-2B-related"/>
</dbReference>
<accession>A0A068TSL0</accession>
<evidence type="ECO:0000313" key="6">
    <source>
        <dbReference type="Proteomes" id="UP000295252"/>
    </source>
</evidence>
<name>A0A068TSL0_COFCA</name>
<gene>
    <name evidence="5" type="ORF">GSCOC_T00026361001</name>
</gene>
<dbReference type="Proteomes" id="UP000295252">
    <property type="component" value="Chromosome V"/>
</dbReference>
<dbReference type="STRING" id="49390.A0A068TSL0"/>
<evidence type="ECO:0000256" key="2">
    <source>
        <dbReference type="ARBA" id="ARBA00044122"/>
    </source>
</evidence>
<dbReference type="GO" id="GO:0005085">
    <property type="term" value="F:guanyl-nucleotide exchange factor activity"/>
    <property type="evidence" value="ECO:0007669"/>
    <property type="project" value="TreeGrafter"/>
</dbReference>
<dbReference type="PANTHER" id="PTHR45859">
    <property type="entry name" value="TRANSLATION INITIATION FACTOR EIF-2B SUBUNIT BETA"/>
    <property type="match status" value="1"/>
</dbReference>
<comment type="similarity">
    <text evidence="1 4">Belongs to the eIF-2B alpha/beta/delta subunits family.</text>
</comment>
<dbReference type="OMA" id="MISCVNM"/>
<dbReference type="InterPro" id="IPR037171">
    <property type="entry name" value="NagB/RpiA_transferase-like"/>
</dbReference>
<dbReference type="SUPFAM" id="SSF100950">
    <property type="entry name" value="NagB/RpiA/CoA transferase-like"/>
    <property type="match status" value="1"/>
</dbReference>
<proteinExistence type="inferred from homology"/>
<evidence type="ECO:0000256" key="4">
    <source>
        <dbReference type="RuleBase" id="RU003814"/>
    </source>
</evidence>
<dbReference type="PANTHER" id="PTHR45859:SF2">
    <property type="entry name" value="TRANSLATION INITIATION FACTOR EIF-2B SUBUNIT BETA-LIKE"/>
    <property type="match status" value="1"/>
</dbReference>
<dbReference type="GO" id="GO:0005851">
    <property type="term" value="C:eukaryotic translation initiation factor 2B complex"/>
    <property type="evidence" value="ECO:0007669"/>
    <property type="project" value="TreeGrafter"/>
</dbReference>
<dbReference type="Pfam" id="PF01008">
    <property type="entry name" value="IF-2B"/>
    <property type="match status" value="1"/>
</dbReference>
<protein>
    <recommendedName>
        <fullName evidence="2">Translation initiation factor eIF2B subunit beta</fullName>
    </recommendedName>
    <alternativeName>
        <fullName evidence="3">eIF2B GDP-GTP exchange factor subunit beta</fullName>
    </alternativeName>
</protein>